<accession>A0A139I8H0</accession>
<gene>
    <name evidence="2" type="ORF">AC579_7957</name>
</gene>
<proteinExistence type="predicted"/>
<dbReference type="AlphaFoldDB" id="A0A139I8H0"/>
<dbReference type="Gene3D" id="3.40.50.1820">
    <property type="entry name" value="alpha/beta hydrolase"/>
    <property type="match status" value="2"/>
</dbReference>
<comment type="caution">
    <text evidence="2">The sequence shown here is derived from an EMBL/GenBank/DDBJ whole genome shotgun (WGS) entry which is preliminary data.</text>
</comment>
<feature type="domain" description="Alpha/beta hydrolase fold-3" evidence="1">
    <location>
        <begin position="87"/>
        <end position="168"/>
    </location>
</feature>
<protein>
    <recommendedName>
        <fullName evidence="1">Alpha/beta hydrolase fold-3 domain-containing protein</fullName>
    </recommendedName>
</protein>
<evidence type="ECO:0000259" key="1">
    <source>
        <dbReference type="Pfam" id="PF07859"/>
    </source>
</evidence>
<dbReference type="EMBL" id="LFZO01000224">
    <property type="protein sequence ID" value="KXT11018.1"/>
    <property type="molecule type" value="Genomic_DNA"/>
</dbReference>
<organism evidence="2 3">
    <name type="scientific">Pseudocercospora musae</name>
    <dbReference type="NCBI Taxonomy" id="113226"/>
    <lineage>
        <taxon>Eukaryota</taxon>
        <taxon>Fungi</taxon>
        <taxon>Dikarya</taxon>
        <taxon>Ascomycota</taxon>
        <taxon>Pezizomycotina</taxon>
        <taxon>Dothideomycetes</taxon>
        <taxon>Dothideomycetidae</taxon>
        <taxon>Mycosphaerellales</taxon>
        <taxon>Mycosphaerellaceae</taxon>
        <taxon>Pseudocercospora</taxon>
    </lineage>
</organism>
<dbReference type="InterPro" id="IPR013094">
    <property type="entry name" value="AB_hydrolase_3"/>
</dbReference>
<dbReference type="Proteomes" id="UP000073492">
    <property type="component" value="Unassembled WGS sequence"/>
</dbReference>
<sequence>MAVSNEFWETCLRMRKDLAEMETKLVPALRPISDNIYHSIRLPDGHGAKLKIWRRNDLSSEAPLIVLFHGGGYFAGSLEMKVDGQFLFQQQANETLEKLEHVLGLHVRDPIFSPVNRSDSLAGQPRTYVQVGGKDALTDDGVNYAKPLEDANVEVKIDSHADLGHECLSIFSANDAPPGLKNKSMAGMAWLLGKEWGA</sequence>
<dbReference type="SUPFAM" id="SSF53474">
    <property type="entry name" value="alpha/beta-Hydrolases"/>
    <property type="match status" value="1"/>
</dbReference>
<evidence type="ECO:0000313" key="2">
    <source>
        <dbReference type="EMBL" id="KXT11018.1"/>
    </source>
</evidence>
<dbReference type="Pfam" id="PF07859">
    <property type="entry name" value="Abhydrolase_3"/>
    <property type="match status" value="1"/>
</dbReference>
<keyword evidence="3" id="KW-1185">Reference proteome</keyword>
<reference evidence="2 3" key="1">
    <citation type="submission" date="2015-07" db="EMBL/GenBank/DDBJ databases">
        <title>Comparative genomics of the Sigatoka disease complex on banana suggests a link between parallel evolutionary changes in Pseudocercospora fijiensis and Pseudocercospora eumusae and increased virulence on the banana host.</title>
        <authorList>
            <person name="Chang T.-C."/>
            <person name="Salvucci A."/>
            <person name="Crous P.W."/>
            <person name="Stergiopoulos I."/>
        </authorList>
    </citation>
    <scope>NUCLEOTIDE SEQUENCE [LARGE SCALE GENOMIC DNA]</scope>
    <source>
        <strain evidence="2 3">CBS 116634</strain>
    </source>
</reference>
<evidence type="ECO:0000313" key="3">
    <source>
        <dbReference type="Proteomes" id="UP000073492"/>
    </source>
</evidence>
<dbReference type="OrthoDB" id="408631at2759"/>
<dbReference type="GO" id="GO:0016787">
    <property type="term" value="F:hydrolase activity"/>
    <property type="evidence" value="ECO:0007669"/>
    <property type="project" value="InterPro"/>
</dbReference>
<dbReference type="InterPro" id="IPR029058">
    <property type="entry name" value="AB_hydrolase_fold"/>
</dbReference>
<name>A0A139I8H0_9PEZI</name>
<dbReference type="STRING" id="113226.A0A139I8H0"/>